<dbReference type="EMBL" id="CAJVQB010041539">
    <property type="protein sequence ID" value="CAG8829609.1"/>
    <property type="molecule type" value="Genomic_DNA"/>
</dbReference>
<gene>
    <name evidence="2" type="ORF">GMARGA_LOCUS30030</name>
</gene>
<evidence type="ECO:0000256" key="1">
    <source>
        <dbReference type="SAM" id="MobiDB-lite"/>
    </source>
</evidence>
<proteinExistence type="predicted"/>
<name>A0ABN7WFJ5_GIGMA</name>
<feature type="compositionally biased region" description="Polar residues" evidence="1">
    <location>
        <begin position="202"/>
        <end position="212"/>
    </location>
</feature>
<feature type="region of interest" description="Disordered" evidence="1">
    <location>
        <begin position="143"/>
        <end position="234"/>
    </location>
</feature>
<evidence type="ECO:0000313" key="3">
    <source>
        <dbReference type="Proteomes" id="UP000789901"/>
    </source>
</evidence>
<protein>
    <submittedName>
        <fullName evidence="2">27498_t:CDS:1</fullName>
    </submittedName>
</protein>
<keyword evidence="3" id="KW-1185">Reference proteome</keyword>
<feature type="compositionally biased region" description="Basic and acidic residues" evidence="1">
    <location>
        <begin position="165"/>
        <end position="176"/>
    </location>
</feature>
<sequence>MWTDDQLGLLITKRRNRNNDYYNIPKSSRVSFWNNIVNIINKKFSTNYTEYQCKGKFQNLVRDHTLMYQYMARNHAECRTRTGAQYFEEFHSHFWERPETQFDQIHNINASSRQQEIRCHNRTSPPSYKEILSIMSCCESTTTQRNSLTSPDHRTSSNRIVSTDRNNENNEDKNRPEGLLLCNNGNNLVNTAPEHRSEGSLFRNNASQNDSDISMPDIGGSKPPSCIENINKEN</sequence>
<comment type="caution">
    <text evidence="2">The sequence shown here is derived from an EMBL/GenBank/DDBJ whole genome shotgun (WGS) entry which is preliminary data.</text>
</comment>
<accession>A0ABN7WFJ5</accession>
<evidence type="ECO:0000313" key="2">
    <source>
        <dbReference type="EMBL" id="CAG8829609.1"/>
    </source>
</evidence>
<dbReference type="Proteomes" id="UP000789901">
    <property type="component" value="Unassembled WGS sequence"/>
</dbReference>
<organism evidence="2 3">
    <name type="scientific">Gigaspora margarita</name>
    <dbReference type="NCBI Taxonomy" id="4874"/>
    <lineage>
        <taxon>Eukaryota</taxon>
        <taxon>Fungi</taxon>
        <taxon>Fungi incertae sedis</taxon>
        <taxon>Mucoromycota</taxon>
        <taxon>Glomeromycotina</taxon>
        <taxon>Glomeromycetes</taxon>
        <taxon>Diversisporales</taxon>
        <taxon>Gigasporaceae</taxon>
        <taxon>Gigaspora</taxon>
    </lineage>
</organism>
<reference evidence="2 3" key="1">
    <citation type="submission" date="2021-06" db="EMBL/GenBank/DDBJ databases">
        <authorList>
            <person name="Kallberg Y."/>
            <person name="Tangrot J."/>
            <person name="Rosling A."/>
        </authorList>
    </citation>
    <scope>NUCLEOTIDE SEQUENCE [LARGE SCALE GENOMIC DNA]</scope>
    <source>
        <strain evidence="2 3">120-4 pot B 10/14</strain>
    </source>
</reference>
<feature type="compositionally biased region" description="Low complexity" evidence="1">
    <location>
        <begin position="178"/>
        <end position="188"/>
    </location>
</feature>